<keyword evidence="1" id="KW-0175">Coiled coil</keyword>
<evidence type="ECO:0000313" key="3">
    <source>
        <dbReference type="EMBL" id="KAK0495618.1"/>
    </source>
</evidence>
<feature type="region of interest" description="Disordered" evidence="2">
    <location>
        <begin position="213"/>
        <end position="239"/>
    </location>
</feature>
<name>A0AA39Q3K4_9AGAR</name>
<evidence type="ECO:0000256" key="2">
    <source>
        <dbReference type="SAM" id="MobiDB-lite"/>
    </source>
</evidence>
<protein>
    <submittedName>
        <fullName evidence="3">Uncharacterized protein</fullName>
    </submittedName>
</protein>
<feature type="coiled-coil region" evidence="1">
    <location>
        <begin position="134"/>
        <end position="186"/>
    </location>
</feature>
<gene>
    <name evidence="3" type="ORF">EDD18DRAFT_1354114</name>
</gene>
<dbReference type="EMBL" id="JAUEPU010000017">
    <property type="protein sequence ID" value="KAK0495618.1"/>
    <property type="molecule type" value="Genomic_DNA"/>
</dbReference>
<evidence type="ECO:0000313" key="4">
    <source>
        <dbReference type="Proteomes" id="UP001175228"/>
    </source>
</evidence>
<proteinExistence type="predicted"/>
<evidence type="ECO:0000256" key="1">
    <source>
        <dbReference type="SAM" id="Coils"/>
    </source>
</evidence>
<organism evidence="3 4">
    <name type="scientific">Armillaria luteobubalina</name>
    <dbReference type="NCBI Taxonomy" id="153913"/>
    <lineage>
        <taxon>Eukaryota</taxon>
        <taxon>Fungi</taxon>
        <taxon>Dikarya</taxon>
        <taxon>Basidiomycota</taxon>
        <taxon>Agaricomycotina</taxon>
        <taxon>Agaricomycetes</taxon>
        <taxon>Agaricomycetidae</taxon>
        <taxon>Agaricales</taxon>
        <taxon>Marasmiineae</taxon>
        <taxon>Physalacriaceae</taxon>
        <taxon>Armillaria</taxon>
    </lineage>
</organism>
<accession>A0AA39Q3K4</accession>
<dbReference type="Proteomes" id="UP001175228">
    <property type="component" value="Unassembled WGS sequence"/>
</dbReference>
<comment type="caution">
    <text evidence="3">The sequence shown here is derived from an EMBL/GenBank/DDBJ whole genome shotgun (WGS) entry which is preliminary data.</text>
</comment>
<keyword evidence="4" id="KW-1185">Reference proteome</keyword>
<sequence>MKPATGGKGKGCSWVLPESPINNTLFQISPPSAILAEEITSTIDKWEATPITVETLLQHAATDIAIIGVLSIPSFKGHTGCIQCTGKQLSYAFQEVKTQVFHEAFSCTPTKAKEQAEAIRAGANTDWKIVTMQKEEVKNEYEECAKEVQKYMKACELYRTNSKKAFEEVEANMDRLIDKMAEHELHPLFPYLESPIHVCKLLKPFLHRRGLPTYSGSSSTQGGGLITQPAPLAGQQPDP</sequence>
<dbReference type="AlphaFoldDB" id="A0AA39Q3K4"/>
<reference evidence="3" key="1">
    <citation type="submission" date="2023-06" db="EMBL/GenBank/DDBJ databases">
        <authorList>
            <consortium name="Lawrence Berkeley National Laboratory"/>
            <person name="Ahrendt S."/>
            <person name="Sahu N."/>
            <person name="Indic B."/>
            <person name="Wong-Bajracharya J."/>
            <person name="Merenyi Z."/>
            <person name="Ke H.-M."/>
            <person name="Monk M."/>
            <person name="Kocsube S."/>
            <person name="Drula E."/>
            <person name="Lipzen A."/>
            <person name="Balint B."/>
            <person name="Henrissat B."/>
            <person name="Andreopoulos B."/>
            <person name="Martin F.M."/>
            <person name="Harder C.B."/>
            <person name="Rigling D."/>
            <person name="Ford K.L."/>
            <person name="Foster G.D."/>
            <person name="Pangilinan J."/>
            <person name="Papanicolaou A."/>
            <person name="Barry K."/>
            <person name="LaButti K."/>
            <person name="Viragh M."/>
            <person name="Koriabine M."/>
            <person name="Yan M."/>
            <person name="Riley R."/>
            <person name="Champramary S."/>
            <person name="Plett K.L."/>
            <person name="Tsai I.J."/>
            <person name="Slot J."/>
            <person name="Sipos G."/>
            <person name="Plett J."/>
            <person name="Nagy L.G."/>
            <person name="Grigoriev I.V."/>
        </authorList>
    </citation>
    <scope>NUCLEOTIDE SEQUENCE</scope>
    <source>
        <strain evidence="3">HWK02</strain>
    </source>
</reference>